<dbReference type="InterPro" id="IPR003439">
    <property type="entry name" value="ABC_transporter-like_ATP-bd"/>
</dbReference>
<dbReference type="InterPro" id="IPR036640">
    <property type="entry name" value="ABC1_TM_sf"/>
</dbReference>
<name>A0AAD7ZEL4_DIPPU</name>
<dbReference type="GO" id="GO:0005743">
    <property type="term" value="C:mitochondrial inner membrane"/>
    <property type="evidence" value="ECO:0007669"/>
    <property type="project" value="TreeGrafter"/>
</dbReference>
<dbReference type="PROSITE" id="PS50893">
    <property type="entry name" value="ABC_TRANSPORTER_2"/>
    <property type="match status" value="2"/>
</dbReference>
<organism evidence="12 13">
    <name type="scientific">Diploptera punctata</name>
    <name type="common">Pacific beetle cockroach</name>
    <dbReference type="NCBI Taxonomy" id="6984"/>
    <lineage>
        <taxon>Eukaryota</taxon>
        <taxon>Metazoa</taxon>
        <taxon>Ecdysozoa</taxon>
        <taxon>Arthropoda</taxon>
        <taxon>Hexapoda</taxon>
        <taxon>Insecta</taxon>
        <taxon>Pterygota</taxon>
        <taxon>Neoptera</taxon>
        <taxon>Polyneoptera</taxon>
        <taxon>Dictyoptera</taxon>
        <taxon>Blattodea</taxon>
        <taxon>Blaberoidea</taxon>
        <taxon>Blaberidae</taxon>
        <taxon>Diplopterinae</taxon>
        <taxon>Diploptera</taxon>
    </lineage>
</organism>
<gene>
    <name evidence="12" type="ORF">L9F63_024620</name>
</gene>
<evidence type="ECO:0000256" key="1">
    <source>
        <dbReference type="ARBA" id="ARBA00004141"/>
    </source>
</evidence>
<feature type="transmembrane region" description="Helical" evidence="9">
    <location>
        <begin position="719"/>
        <end position="739"/>
    </location>
</feature>
<feature type="transmembrane region" description="Helical" evidence="9">
    <location>
        <begin position="572"/>
        <end position="592"/>
    </location>
</feature>
<evidence type="ECO:0000256" key="7">
    <source>
        <dbReference type="ARBA" id="ARBA00022989"/>
    </source>
</evidence>
<accession>A0AAD7ZEL4</accession>
<feature type="non-terminal residue" evidence="12">
    <location>
        <position position="1013"/>
    </location>
</feature>
<dbReference type="AlphaFoldDB" id="A0AAD7ZEL4"/>
<dbReference type="InterPro" id="IPR027417">
    <property type="entry name" value="P-loop_NTPase"/>
</dbReference>
<dbReference type="Gene3D" id="1.20.1560.10">
    <property type="entry name" value="ABC transporter type 1, transmembrane domain"/>
    <property type="match status" value="1"/>
</dbReference>
<evidence type="ECO:0000313" key="12">
    <source>
        <dbReference type="EMBL" id="KAJ9579274.1"/>
    </source>
</evidence>
<keyword evidence="6" id="KW-0067">ATP-binding</keyword>
<dbReference type="SUPFAM" id="SSF90123">
    <property type="entry name" value="ABC transporter transmembrane region"/>
    <property type="match status" value="2"/>
</dbReference>
<feature type="domain" description="ABC transmembrane type-1" evidence="11">
    <location>
        <begin position="25"/>
        <end position="108"/>
    </location>
</feature>
<dbReference type="InterPro" id="IPR003593">
    <property type="entry name" value="AAA+_ATPase"/>
</dbReference>
<dbReference type="SUPFAM" id="SSF52540">
    <property type="entry name" value="P-loop containing nucleoside triphosphate hydrolases"/>
    <property type="match status" value="2"/>
</dbReference>
<feature type="transmembrane region" description="Helical" evidence="9">
    <location>
        <begin position="88"/>
        <end position="108"/>
    </location>
</feature>
<dbReference type="Pfam" id="PF00005">
    <property type="entry name" value="ABC_tran"/>
    <property type="match status" value="2"/>
</dbReference>
<dbReference type="EMBL" id="JASPKZ010008551">
    <property type="protein sequence ID" value="KAJ9579274.1"/>
    <property type="molecule type" value="Genomic_DNA"/>
</dbReference>
<comment type="subcellular location">
    <subcellularLocation>
        <location evidence="1">Membrane</location>
        <topology evidence="1">Multi-pass membrane protein</topology>
    </subcellularLocation>
</comment>
<evidence type="ECO:0000256" key="9">
    <source>
        <dbReference type="SAM" id="Phobius"/>
    </source>
</evidence>
<evidence type="ECO:0000256" key="5">
    <source>
        <dbReference type="ARBA" id="ARBA00022741"/>
    </source>
</evidence>
<dbReference type="PANTHER" id="PTHR43394:SF27">
    <property type="entry name" value="ATP-DEPENDENT TRANSLOCASE ABCB1-LIKE"/>
    <property type="match status" value="1"/>
</dbReference>
<keyword evidence="5" id="KW-0547">Nucleotide-binding</keyword>
<feature type="domain" description="ABC transmembrane type-1" evidence="11">
    <location>
        <begin position="452"/>
        <end position="729"/>
    </location>
</feature>
<dbReference type="Pfam" id="PF00664">
    <property type="entry name" value="ABC_membrane"/>
    <property type="match status" value="2"/>
</dbReference>
<dbReference type="CDD" id="cd03249">
    <property type="entry name" value="ABC_MTABC3_MDL1_MDL2"/>
    <property type="match status" value="1"/>
</dbReference>
<evidence type="ECO:0000259" key="11">
    <source>
        <dbReference type="PROSITE" id="PS50929"/>
    </source>
</evidence>
<evidence type="ECO:0000259" key="10">
    <source>
        <dbReference type="PROSITE" id="PS50893"/>
    </source>
</evidence>
<evidence type="ECO:0000256" key="8">
    <source>
        <dbReference type="ARBA" id="ARBA00023136"/>
    </source>
</evidence>
<keyword evidence="7 9" id="KW-1133">Transmembrane helix</keyword>
<keyword evidence="4 9" id="KW-0812">Transmembrane</keyword>
<feature type="transmembrane region" description="Helical" evidence="9">
    <location>
        <begin position="598"/>
        <end position="617"/>
    </location>
</feature>
<evidence type="ECO:0000256" key="6">
    <source>
        <dbReference type="ARBA" id="ARBA00022840"/>
    </source>
</evidence>
<keyword evidence="8 9" id="KW-0472">Membrane</keyword>
<feature type="domain" description="ABC transporter" evidence="10">
    <location>
        <begin position="771"/>
        <end position="1009"/>
    </location>
</feature>
<evidence type="ECO:0000256" key="2">
    <source>
        <dbReference type="ARBA" id="ARBA00007577"/>
    </source>
</evidence>
<feature type="non-terminal residue" evidence="12">
    <location>
        <position position="1"/>
    </location>
</feature>
<feature type="transmembrane region" description="Helical" evidence="9">
    <location>
        <begin position="493"/>
        <end position="519"/>
    </location>
</feature>
<reference evidence="12" key="1">
    <citation type="journal article" date="2023" name="IScience">
        <title>Live-bearing cockroach genome reveals convergent evolutionary mechanisms linked to viviparity in insects and beyond.</title>
        <authorList>
            <person name="Fouks B."/>
            <person name="Harrison M.C."/>
            <person name="Mikhailova A.A."/>
            <person name="Marchal E."/>
            <person name="English S."/>
            <person name="Carruthers M."/>
            <person name="Jennings E.C."/>
            <person name="Chiamaka E.L."/>
            <person name="Frigard R.A."/>
            <person name="Pippel M."/>
            <person name="Attardo G.M."/>
            <person name="Benoit J.B."/>
            <person name="Bornberg-Bauer E."/>
            <person name="Tobe S.S."/>
        </authorList>
    </citation>
    <scope>NUCLEOTIDE SEQUENCE</scope>
    <source>
        <strain evidence="12">Stay&amp;Tobe</strain>
    </source>
</reference>
<comment type="caution">
    <text evidence="12">The sequence shown here is derived from an EMBL/GenBank/DDBJ whole genome shotgun (WGS) entry which is preliminary data.</text>
</comment>
<reference evidence="12" key="2">
    <citation type="submission" date="2023-05" db="EMBL/GenBank/DDBJ databases">
        <authorList>
            <person name="Fouks B."/>
        </authorList>
    </citation>
    <scope>NUCLEOTIDE SEQUENCE</scope>
    <source>
        <strain evidence="12">Stay&amp;Tobe</strain>
        <tissue evidence="12">Testes</tissue>
    </source>
</reference>
<evidence type="ECO:0000313" key="13">
    <source>
        <dbReference type="Proteomes" id="UP001233999"/>
    </source>
</evidence>
<dbReference type="CDD" id="cd18578">
    <property type="entry name" value="ABC_6TM_Pgp_ABCB1_D2_like"/>
    <property type="match status" value="1"/>
</dbReference>
<dbReference type="PROSITE" id="PS00211">
    <property type="entry name" value="ABC_TRANSPORTER_1"/>
    <property type="match status" value="2"/>
</dbReference>
<dbReference type="GO" id="GO:0016887">
    <property type="term" value="F:ATP hydrolysis activity"/>
    <property type="evidence" value="ECO:0007669"/>
    <property type="project" value="InterPro"/>
</dbReference>
<dbReference type="Gene3D" id="3.40.50.300">
    <property type="entry name" value="P-loop containing nucleotide triphosphate hydrolases"/>
    <property type="match status" value="2"/>
</dbReference>
<dbReference type="InterPro" id="IPR011527">
    <property type="entry name" value="ABC1_TM_dom"/>
</dbReference>
<dbReference type="PROSITE" id="PS50929">
    <property type="entry name" value="ABC_TM1F"/>
    <property type="match status" value="2"/>
</dbReference>
<evidence type="ECO:0000256" key="4">
    <source>
        <dbReference type="ARBA" id="ARBA00022692"/>
    </source>
</evidence>
<feature type="domain" description="ABC transporter" evidence="10">
    <location>
        <begin position="179"/>
        <end position="415"/>
    </location>
</feature>
<dbReference type="Proteomes" id="UP001233999">
    <property type="component" value="Unassembled WGS sequence"/>
</dbReference>
<dbReference type="InterPro" id="IPR017871">
    <property type="entry name" value="ABC_transporter-like_CS"/>
</dbReference>
<proteinExistence type="inferred from homology"/>
<dbReference type="FunFam" id="3.40.50.300:FF:000205">
    <property type="entry name" value="ABC transporter B family member 4"/>
    <property type="match status" value="1"/>
</dbReference>
<dbReference type="GO" id="GO:0015421">
    <property type="term" value="F:ABC-type oligopeptide transporter activity"/>
    <property type="evidence" value="ECO:0007669"/>
    <property type="project" value="TreeGrafter"/>
</dbReference>
<dbReference type="InterPro" id="IPR039421">
    <property type="entry name" value="Type_1_exporter"/>
</dbReference>
<dbReference type="SMART" id="SM00382">
    <property type="entry name" value="AAA"/>
    <property type="match status" value="2"/>
</dbReference>
<dbReference type="PANTHER" id="PTHR43394">
    <property type="entry name" value="ATP-DEPENDENT PERMEASE MDL1, MITOCHONDRIAL"/>
    <property type="match status" value="1"/>
</dbReference>
<dbReference type="GO" id="GO:0005524">
    <property type="term" value="F:ATP binding"/>
    <property type="evidence" value="ECO:0007669"/>
    <property type="project" value="UniProtKB-KW"/>
</dbReference>
<comment type="similarity">
    <text evidence="2">Belongs to the ABC transporter superfamily. ABCB family. Multidrug resistance exporter (TC 3.A.1.201) subfamily.</text>
</comment>
<keyword evidence="3" id="KW-0813">Transport</keyword>
<dbReference type="GO" id="GO:0090374">
    <property type="term" value="P:oligopeptide export from mitochondrion"/>
    <property type="evidence" value="ECO:0007669"/>
    <property type="project" value="TreeGrafter"/>
</dbReference>
<evidence type="ECO:0000256" key="3">
    <source>
        <dbReference type="ARBA" id="ARBA00022448"/>
    </source>
</evidence>
<feature type="transmembrane region" description="Helical" evidence="9">
    <location>
        <begin position="448"/>
        <end position="473"/>
    </location>
</feature>
<protein>
    <submittedName>
        <fullName evidence="12">Uncharacterized protein</fullName>
    </submittedName>
</protein>
<keyword evidence="13" id="KW-1185">Reference proteome</keyword>
<sequence length="1013" mass="111156">GMCVITLVNMNVSSRLFSDQVQSSLTVQELESYGDAGAVAEEVLSSIRTVAAFGGEDKEVERFKEKLKKAKATGIKRGIFSGLGGGTMWFIIYCSYAVAFWYGVTLILESRANGNYEYTPDILVIYNVIIASTSNRHYDEAFAVARGSAAAVFSVLRRVPEIDSLDESGNKPPSLQGVIKLEGVHFQYPARPEVQVLKGLNLTVKTGESVALVGSSGCGKSTIIQLVQRLYDPSQGRVLIDGNDVKQLNVGWLRSHIGVVGQEPVLFGTTIRENIRYGRLDASQEEIEEAAREANAHDFISKLPEGYETMVGERGTQLSGGQKQRVAIARALIRRPTILLLDEATSALDLHSEAKVQAALDRAARGRTTLVVTHRLSTVRNADRILPLVQGVVVEEGTHHELMALQGHYYNLVQSDPTLTHNDGSDNDKEEQYEVALSRILSLNKPEWIHCVIGCIAATAIGCTLPVFAVLFGEVLGVLQVTDPEEVQSQANFYSILFVVVGIVTGGGMFLQTYCFGLAGVRLTQRLRVQAFSAMLRQEIGWFDEEKNSVGTLCAKLSGDAASVQGATGSRIGVILQATSTLAIGIILSFTWSWKMTLVSLVSVPVVFIAVFLESRVMHGQGLSEKKAIEAATKIAIEAISNIRTVVSLSREQLFLQRYMTELQVALAAARKKSRFRGPVYSLGQTAPFFGYGLSLYYGGVLISTEGLPYKNVIKVSEALIFGAWMLGQGLAFAPNYSIAKMAAGRMFRLMDRKPRIPLAPDGNEIKEGTIEYSRVRFQYPTRPEVAILRGLNLNILQGKTVALVGPSGCGKSTCIQLLQRFYEPSSGSVLLSGRDISSLPLKTLRSQLGIVSQEPVLFDRTIAENIAYGDNNRTVPMDEIIESAKKSNIHNFISSLPLGYKTQLGQKGTQLSGGQKQRIAIARALVRNPRILLLDEATSALDTHSEKLYPNTILLTQKSVHAIIIVEICKLPDEFETLLLYPRCQIMFLVYAEKRNLIESTKEFNWKNRRIG</sequence>
<feature type="transmembrane region" description="Helical" evidence="9">
    <location>
        <begin position="680"/>
        <end position="699"/>
    </location>
</feature>
<dbReference type="FunFam" id="3.40.50.300:FF:000967">
    <property type="entry name" value="ABC multidrug transporter mdr4"/>
    <property type="match status" value="1"/>
</dbReference>
<dbReference type="FunFam" id="1.20.1560.10:FF:000009">
    <property type="entry name" value="ABC transporter B family member 1"/>
    <property type="match status" value="1"/>
</dbReference>